<organism evidence="1 2">
    <name type="scientific">Medicago truncatula</name>
    <name type="common">Barrel medic</name>
    <name type="synonym">Medicago tribuloides</name>
    <dbReference type="NCBI Taxonomy" id="3880"/>
    <lineage>
        <taxon>Eukaryota</taxon>
        <taxon>Viridiplantae</taxon>
        <taxon>Streptophyta</taxon>
        <taxon>Embryophyta</taxon>
        <taxon>Tracheophyta</taxon>
        <taxon>Spermatophyta</taxon>
        <taxon>Magnoliopsida</taxon>
        <taxon>eudicotyledons</taxon>
        <taxon>Gunneridae</taxon>
        <taxon>Pentapetalae</taxon>
        <taxon>rosids</taxon>
        <taxon>fabids</taxon>
        <taxon>Fabales</taxon>
        <taxon>Fabaceae</taxon>
        <taxon>Papilionoideae</taxon>
        <taxon>50 kb inversion clade</taxon>
        <taxon>NPAAA clade</taxon>
        <taxon>Hologalegina</taxon>
        <taxon>IRL clade</taxon>
        <taxon>Trifolieae</taxon>
        <taxon>Medicago</taxon>
    </lineage>
</organism>
<evidence type="ECO:0000313" key="1">
    <source>
        <dbReference type="EMBL" id="RHN55105.1"/>
    </source>
</evidence>
<proteinExistence type="predicted"/>
<name>A0A396HUP9_MEDTR</name>
<dbReference type="EMBL" id="PSQE01000005">
    <property type="protein sequence ID" value="RHN55105.1"/>
    <property type="molecule type" value="Genomic_DNA"/>
</dbReference>
<accession>A0A396HUP9</accession>
<reference evidence="2" key="1">
    <citation type="journal article" date="2018" name="Nat. Plants">
        <title>Whole-genome landscape of Medicago truncatula symbiotic genes.</title>
        <authorList>
            <person name="Pecrix Y."/>
            <person name="Staton S.E."/>
            <person name="Sallet E."/>
            <person name="Lelandais-Briere C."/>
            <person name="Moreau S."/>
            <person name="Carrere S."/>
            <person name="Blein T."/>
            <person name="Jardinaud M.F."/>
            <person name="Latrasse D."/>
            <person name="Zouine M."/>
            <person name="Zahm M."/>
            <person name="Kreplak J."/>
            <person name="Mayjonade B."/>
            <person name="Satge C."/>
            <person name="Perez M."/>
            <person name="Cauet S."/>
            <person name="Marande W."/>
            <person name="Chantry-Darmon C."/>
            <person name="Lopez-Roques C."/>
            <person name="Bouchez O."/>
            <person name="Berard A."/>
            <person name="Debelle F."/>
            <person name="Munos S."/>
            <person name="Bendahmane A."/>
            <person name="Berges H."/>
            <person name="Niebel A."/>
            <person name="Buitink J."/>
            <person name="Frugier F."/>
            <person name="Benhamed M."/>
            <person name="Crespi M."/>
            <person name="Gouzy J."/>
            <person name="Gamas P."/>
        </authorList>
    </citation>
    <scope>NUCLEOTIDE SEQUENCE [LARGE SCALE GENOMIC DNA]</scope>
    <source>
        <strain evidence="2">cv. Jemalong A17</strain>
    </source>
</reference>
<sequence>MNVVIRYSVVILEISIRRCVFELDFGKILKSVHVTTSVSAYLLK</sequence>
<gene>
    <name evidence="1" type="ORF">MtrunA17_Chr5g0414071</name>
</gene>
<protein>
    <submittedName>
        <fullName evidence="1">Uncharacterized protein</fullName>
    </submittedName>
</protein>
<comment type="caution">
    <text evidence="1">The sequence shown here is derived from an EMBL/GenBank/DDBJ whole genome shotgun (WGS) entry which is preliminary data.</text>
</comment>
<dbReference type="AlphaFoldDB" id="A0A396HUP9"/>
<evidence type="ECO:0000313" key="2">
    <source>
        <dbReference type="Proteomes" id="UP000265566"/>
    </source>
</evidence>
<dbReference type="Gramene" id="rna30233">
    <property type="protein sequence ID" value="RHN55105.1"/>
    <property type="gene ID" value="gene30233"/>
</dbReference>
<dbReference type="Proteomes" id="UP000265566">
    <property type="component" value="Chromosome 5"/>
</dbReference>